<evidence type="ECO:0000259" key="4">
    <source>
        <dbReference type="PROSITE" id="PS50822"/>
    </source>
</evidence>
<proteinExistence type="inferred from homology"/>
<dbReference type="RefSeq" id="XP_012893682.1">
    <property type="nucleotide sequence ID" value="XM_013038228.1"/>
</dbReference>
<dbReference type="AlphaFoldDB" id="D8LUZ5"/>
<organism evidence="5">
    <name type="scientific">Blastocystis hominis</name>
    <dbReference type="NCBI Taxonomy" id="12968"/>
    <lineage>
        <taxon>Eukaryota</taxon>
        <taxon>Sar</taxon>
        <taxon>Stramenopiles</taxon>
        <taxon>Bigyra</taxon>
        <taxon>Opalozoa</taxon>
        <taxon>Opalinata</taxon>
        <taxon>Blastocystidae</taxon>
        <taxon>Blastocystis</taxon>
    </lineage>
</organism>
<dbReference type="PROSITE" id="PS50821">
    <property type="entry name" value="PAZ"/>
    <property type="match status" value="1"/>
</dbReference>
<dbReference type="SUPFAM" id="SSF101690">
    <property type="entry name" value="PAZ domain"/>
    <property type="match status" value="1"/>
</dbReference>
<dbReference type="Pfam" id="PF02170">
    <property type="entry name" value="PAZ"/>
    <property type="match status" value="1"/>
</dbReference>
<name>D8LUZ5_BLAHO</name>
<comment type="similarity">
    <text evidence="1">Belongs to the argonaute family.</text>
</comment>
<dbReference type="InParanoid" id="D8LUZ5"/>
<evidence type="ECO:0000259" key="3">
    <source>
        <dbReference type="PROSITE" id="PS50821"/>
    </source>
</evidence>
<evidence type="ECO:0000256" key="1">
    <source>
        <dbReference type="RuleBase" id="RU361178"/>
    </source>
</evidence>
<evidence type="ECO:0000313" key="6">
    <source>
        <dbReference type="Proteomes" id="UP000008312"/>
    </source>
</evidence>
<dbReference type="PROSITE" id="PS50822">
    <property type="entry name" value="PIWI"/>
    <property type="match status" value="1"/>
</dbReference>
<keyword evidence="6" id="KW-1185">Reference proteome</keyword>
<dbReference type="InterPro" id="IPR036085">
    <property type="entry name" value="PAZ_dom_sf"/>
</dbReference>
<dbReference type="Pfam" id="PF02171">
    <property type="entry name" value="Piwi"/>
    <property type="match status" value="1"/>
</dbReference>
<dbReference type="InterPro" id="IPR036397">
    <property type="entry name" value="RNaseH_sf"/>
</dbReference>
<feature type="region of interest" description="Disordered" evidence="2">
    <location>
        <begin position="54"/>
        <end position="85"/>
    </location>
</feature>
<dbReference type="Gene3D" id="3.30.420.10">
    <property type="entry name" value="Ribonuclease H-like superfamily/Ribonuclease H"/>
    <property type="match status" value="1"/>
</dbReference>
<evidence type="ECO:0000313" key="5">
    <source>
        <dbReference type="EMBL" id="CBK19634.2"/>
    </source>
</evidence>
<sequence length="942" mass="106300">MIVLKKAQEISRKFPEFGYCCRFLSCVWFLYKKRRSVKMPKGKRRARALERINAKNNEAKPAGETSTLPVNPQIPATNPPKEVPKPVETTAKAENTVAAVPGSGQKAPAPQVSQAPSVSEEVNEPAKGAGANPLLRFAKKKNVRHTMASFKVDTSSIRMQLTTTRPRTIYKYDVKIYRVRDNKRVSVVLSKEEAIQAMILLRSNPTAQQLMKGAFWYDFKALFYSKYSFEKTTFSVTLSDKVYELDITPTEFMTITDAQSLDERATQALMTSIMYETSVDKKLFCLNGKIFSGKTFPIDRYLEGRLGVSYSVRQTQQGVMLEIDQCATTFVTPGPLITILRNIAGNNMSPDMVIGERSLYDINQQLRNVKVYTKYQGYEHKYTLKRLVNKTVASISFEHEGKTVTMLQYYQTVYKIRLHYPNAPVAEMTKKCFIPIELLFICPNQRYNSQLSPQQLSQMIRTTASTPRDRQRGTLDFIRTNTQFRLLKELEIDIDHRIVDVNAYQLAPPVLDIGGRTVTDCSWRNGNFVRRMAINSYLLVVLDRVKGLELCADFQRRLPKFFSLGGRQPEPIRADVNRLEGLLTQTVARMAQKPQIIFVFTRGQTAEYKEVKRVSDVVLKIPSQCINCAKQSRGLNDAVMSNLSLKINMKLGGVNAKLSAPLRVSPANAAPLMICGADVTHPMGGEKSISVASIVGSIDPTHTRYASESTVQKGRQEVIENMRSMMQGLFSAFATANRGTPPAAVVFYRDGVGDAMFEKVMHEEVTKIYQAFQDCFPSYPSPLRLTFLICQKRHNMKFYPQVPSHSDRQGNANPGLLVDEGIISPTITEFYLQSGVTLKGTGRPCRYTVLVDDSDIPLETLEKITFNTCFLFNRCSRSIGICAPARYAHLLCFRTRDILRVSDGSDGRSVGSVDSDTLRDQQYQQCRNFSYDGSMKTKMFYI</sequence>
<dbReference type="InterPro" id="IPR012337">
    <property type="entry name" value="RNaseH-like_sf"/>
</dbReference>
<dbReference type="Gene3D" id="3.40.50.2300">
    <property type="match status" value="1"/>
</dbReference>
<dbReference type="GeneID" id="24917405"/>
<evidence type="ECO:0000256" key="2">
    <source>
        <dbReference type="SAM" id="MobiDB-lite"/>
    </source>
</evidence>
<accession>D8LUZ5</accession>
<reference evidence="5" key="1">
    <citation type="submission" date="2010-02" db="EMBL/GenBank/DDBJ databases">
        <title>Sequencing and annotation of the Blastocystis hominis genome.</title>
        <authorList>
            <person name="Wincker P."/>
        </authorList>
    </citation>
    <scope>NUCLEOTIDE SEQUENCE</scope>
    <source>
        <strain evidence="5">Singapore isolate B</strain>
    </source>
</reference>
<dbReference type="GO" id="GO:0003723">
    <property type="term" value="F:RNA binding"/>
    <property type="evidence" value="ECO:0007669"/>
    <property type="project" value="InterPro"/>
</dbReference>
<dbReference type="CDD" id="cd02846">
    <property type="entry name" value="PAZ_argonaute_like"/>
    <property type="match status" value="1"/>
</dbReference>
<dbReference type="PANTHER" id="PTHR22891">
    <property type="entry name" value="EUKARYOTIC TRANSLATION INITIATION FACTOR 2C"/>
    <property type="match status" value="1"/>
</dbReference>
<dbReference type="Gene3D" id="2.170.260.10">
    <property type="entry name" value="paz domain"/>
    <property type="match status" value="1"/>
</dbReference>
<feature type="compositionally biased region" description="Polar residues" evidence="2">
    <location>
        <begin position="64"/>
        <end position="76"/>
    </location>
</feature>
<dbReference type="Proteomes" id="UP000008312">
    <property type="component" value="Unassembled WGS sequence"/>
</dbReference>
<feature type="region of interest" description="Disordered" evidence="2">
    <location>
        <begin position="100"/>
        <end position="127"/>
    </location>
</feature>
<dbReference type="SUPFAM" id="SSF53098">
    <property type="entry name" value="Ribonuclease H-like"/>
    <property type="match status" value="1"/>
</dbReference>
<dbReference type="SMART" id="SM00949">
    <property type="entry name" value="PAZ"/>
    <property type="match status" value="1"/>
</dbReference>
<dbReference type="InterPro" id="IPR003100">
    <property type="entry name" value="PAZ_dom"/>
</dbReference>
<dbReference type="InterPro" id="IPR003165">
    <property type="entry name" value="Piwi"/>
</dbReference>
<dbReference type="SMART" id="SM00950">
    <property type="entry name" value="Piwi"/>
    <property type="match status" value="1"/>
</dbReference>
<protein>
    <submittedName>
        <fullName evidence="5">Uncharacterized protein</fullName>
    </submittedName>
</protein>
<dbReference type="EMBL" id="FN668638">
    <property type="protein sequence ID" value="CBK19634.2"/>
    <property type="molecule type" value="Genomic_DNA"/>
</dbReference>
<feature type="domain" description="PAZ" evidence="3">
    <location>
        <begin position="335"/>
        <end position="443"/>
    </location>
</feature>
<dbReference type="OMA" id="RVRITHI"/>
<gene>
    <name evidence="5" type="ORF">GSBLH_T00000083001</name>
</gene>
<feature type="domain" description="Piwi" evidence="4">
    <location>
        <begin position="595"/>
        <end position="900"/>
    </location>
</feature>
<dbReference type="OrthoDB" id="10252740at2759"/>